<name>A0A645E4V8_9ZZZZ</name>
<protein>
    <submittedName>
        <fullName evidence="1">Uncharacterized protein</fullName>
    </submittedName>
</protein>
<reference evidence="1" key="1">
    <citation type="submission" date="2019-08" db="EMBL/GenBank/DDBJ databases">
        <authorList>
            <person name="Kucharzyk K."/>
            <person name="Murdoch R.W."/>
            <person name="Higgins S."/>
            <person name="Loffler F."/>
        </authorList>
    </citation>
    <scope>NUCLEOTIDE SEQUENCE</scope>
</reference>
<comment type="caution">
    <text evidence="1">The sequence shown here is derived from an EMBL/GenBank/DDBJ whole genome shotgun (WGS) entry which is preliminary data.</text>
</comment>
<evidence type="ECO:0000313" key="1">
    <source>
        <dbReference type="EMBL" id="MPM96767.1"/>
    </source>
</evidence>
<sequence length="108" mass="12370">MYTRQHGGDALLRGKPHDNTCNTCRGEQTDTNGTYLFKRHQANAQHHHDNGGNDDVFKDFHAGKVPARIQVVGRMNIEFVEPIVKECFHYFNDKPPHGEYQQNVVDAH</sequence>
<accession>A0A645E4V8</accession>
<proteinExistence type="predicted"/>
<dbReference type="EMBL" id="VSSQ01043115">
    <property type="protein sequence ID" value="MPM96767.1"/>
    <property type="molecule type" value="Genomic_DNA"/>
</dbReference>
<dbReference type="AlphaFoldDB" id="A0A645E4V8"/>
<organism evidence="1">
    <name type="scientific">bioreactor metagenome</name>
    <dbReference type="NCBI Taxonomy" id="1076179"/>
    <lineage>
        <taxon>unclassified sequences</taxon>
        <taxon>metagenomes</taxon>
        <taxon>ecological metagenomes</taxon>
    </lineage>
</organism>
<gene>
    <name evidence="1" type="ORF">SDC9_143932</name>
</gene>